<reference evidence="1" key="1">
    <citation type="submission" date="2019-08" db="EMBL/GenBank/DDBJ databases">
        <authorList>
            <person name="Kucharzyk K."/>
            <person name="Murdoch R.W."/>
            <person name="Higgins S."/>
            <person name="Loffler F."/>
        </authorList>
    </citation>
    <scope>NUCLEOTIDE SEQUENCE</scope>
</reference>
<dbReference type="EMBL" id="VSSQ01030728">
    <property type="protein sequence ID" value="MPM81365.1"/>
    <property type="molecule type" value="Genomic_DNA"/>
</dbReference>
<proteinExistence type="predicted"/>
<dbReference type="AlphaFoldDB" id="A0A645CWY2"/>
<gene>
    <name evidence="1" type="ORF">SDC9_128418</name>
</gene>
<organism evidence="1">
    <name type="scientific">bioreactor metagenome</name>
    <dbReference type="NCBI Taxonomy" id="1076179"/>
    <lineage>
        <taxon>unclassified sequences</taxon>
        <taxon>metagenomes</taxon>
        <taxon>ecological metagenomes</taxon>
    </lineage>
</organism>
<name>A0A645CWY2_9ZZZZ</name>
<accession>A0A645CWY2</accession>
<sequence length="399" mass="44891">MIGKNEKIRIARRQKFIASGGHFDLAVFFVDHIKKTGFQCGQLVRQGRIVHPVVISVEFFAQTGILQHFFQRPEAGRRQPDLQEQLQSAARIRMIAQFGGRLLKQARRQGLLGIHQFLHHRLEAVELIERNLLLSGDNQGSPRLVDQHAVDFIDDGKVEFPLDHFFPRRRHAVIAQIIESEFAVDAIGDIAKIGFTAFFRRLSGLDAADGHAEKAENAADPLGIPPGQIIVDRNQMRAPAAQRIQIQRHGGGEGFAFAGRHFGDPVPVQDDSRKNLFVERNHIPRRCNSANVKRGAAQSATGVFYYRECLHQQMVEGFSRGQPLAEFGRFGLQLGIRQRLQLQFGFIDPADRRTQPEQSAFGSGPQQIGIELFPEFHNIPHGFSEPDACRPAPAMNRFR</sequence>
<comment type="caution">
    <text evidence="1">The sequence shown here is derived from an EMBL/GenBank/DDBJ whole genome shotgun (WGS) entry which is preliminary data.</text>
</comment>
<protein>
    <submittedName>
        <fullName evidence="1">Uncharacterized protein</fullName>
    </submittedName>
</protein>
<evidence type="ECO:0000313" key="1">
    <source>
        <dbReference type="EMBL" id="MPM81365.1"/>
    </source>
</evidence>